<dbReference type="CDD" id="cd06222">
    <property type="entry name" value="RNase_H_like"/>
    <property type="match status" value="1"/>
</dbReference>
<protein>
    <recommendedName>
        <fullName evidence="1">RNase H type-1 domain-containing protein</fullName>
    </recommendedName>
</protein>
<sequence length="207" mass="23343">MDAWLADLICKKKAIPDLETLAHILWHLWKSQNLFVFRRAVPDPQQVILAAFASAQSARRSHEVWTCSSPNLLTSERLWKPPDPAEIKINIDGAFSSTSKEGSVASIWRDHSGRLINGSTQTVPATTALQVEAQAPTVTLHNLLQKKMERKQLTVESDYWVLVHALRNPCSMPWEARSLISEAAALIPCFSRLRIVFCRREANRVAH</sequence>
<dbReference type="PANTHER" id="PTHR47723">
    <property type="entry name" value="OS05G0353850 PROTEIN"/>
    <property type="match status" value="1"/>
</dbReference>
<dbReference type="EMBL" id="JBJKBG010000006">
    <property type="protein sequence ID" value="KAL3736276.1"/>
    <property type="molecule type" value="Genomic_DNA"/>
</dbReference>
<feature type="domain" description="RNase H type-1" evidence="1">
    <location>
        <begin position="90"/>
        <end position="207"/>
    </location>
</feature>
<dbReference type="InterPro" id="IPR012337">
    <property type="entry name" value="RNaseH-like_sf"/>
</dbReference>
<dbReference type="Proteomes" id="UP001634007">
    <property type="component" value="Unassembled WGS sequence"/>
</dbReference>
<dbReference type="InterPro" id="IPR053151">
    <property type="entry name" value="RNase_H-like"/>
</dbReference>
<dbReference type="InterPro" id="IPR002156">
    <property type="entry name" value="RNaseH_domain"/>
</dbReference>
<dbReference type="AlphaFoldDB" id="A0ABD3K8C1"/>
<evidence type="ECO:0000313" key="3">
    <source>
        <dbReference type="Proteomes" id="UP001634007"/>
    </source>
</evidence>
<comment type="caution">
    <text evidence="2">The sequence shown here is derived from an EMBL/GenBank/DDBJ whole genome shotgun (WGS) entry which is preliminary data.</text>
</comment>
<reference evidence="2 3" key="1">
    <citation type="submission" date="2024-11" db="EMBL/GenBank/DDBJ databases">
        <title>Chromosome-level genome assembly of Eucalyptus globulus Labill. provides insights into its genome evolution.</title>
        <authorList>
            <person name="Li X."/>
        </authorList>
    </citation>
    <scope>NUCLEOTIDE SEQUENCE [LARGE SCALE GENOMIC DNA]</scope>
    <source>
        <strain evidence="2">CL2024</strain>
        <tissue evidence="2">Fresh tender leaves</tissue>
    </source>
</reference>
<evidence type="ECO:0000313" key="2">
    <source>
        <dbReference type="EMBL" id="KAL3736276.1"/>
    </source>
</evidence>
<proteinExistence type="predicted"/>
<dbReference type="InterPro" id="IPR044730">
    <property type="entry name" value="RNase_H-like_dom_plant"/>
</dbReference>
<evidence type="ECO:0000259" key="1">
    <source>
        <dbReference type="Pfam" id="PF13456"/>
    </source>
</evidence>
<organism evidence="2 3">
    <name type="scientific">Eucalyptus globulus</name>
    <name type="common">Tasmanian blue gum</name>
    <dbReference type="NCBI Taxonomy" id="34317"/>
    <lineage>
        <taxon>Eukaryota</taxon>
        <taxon>Viridiplantae</taxon>
        <taxon>Streptophyta</taxon>
        <taxon>Embryophyta</taxon>
        <taxon>Tracheophyta</taxon>
        <taxon>Spermatophyta</taxon>
        <taxon>Magnoliopsida</taxon>
        <taxon>eudicotyledons</taxon>
        <taxon>Gunneridae</taxon>
        <taxon>Pentapetalae</taxon>
        <taxon>rosids</taxon>
        <taxon>malvids</taxon>
        <taxon>Myrtales</taxon>
        <taxon>Myrtaceae</taxon>
        <taxon>Myrtoideae</taxon>
        <taxon>Eucalypteae</taxon>
        <taxon>Eucalyptus</taxon>
    </lineage>
</organism>
<dbReference type="SUPFAM" id="SSF53098">
    <property type="entry name" value="Ribonuclease H-like"/>
    <property type="match status" value="1"/>
</dbReference>
<gene>
    <name evidence="2" type="ORF">ACJRO7_025266</name>
</gene>
<dbReference type="Pfam" id="PF13456">
    <property type="entry name" value="RVT_3"/>
    <property type="match status" value="1"/>
</dbReference>
<dbReference type="Gene3D" id="3.30.420.10">
    <property type="entry name" value="Ribonuclease H-like superfamily/Ribonuclease H"/>
    <property type="match status" value="1"/>
</dbReference>
<dbReference type="PANTHER" id="PTHR47723:SF24">
    <property type="entry name" value="RNASE H TYPE-1 DOMAIN-CONTAINING PROTEIN"/>
    <property type="match status" value="1"/>
</dbReference>
<accession>A0ABD3K8C1</accession>
<dbReference type="InterPro" id="IPR036397">
    <property type="entry name" value="RNaseH_sf"/>
</dbReference>
<name>A0ABD3K8C1_EUCGL</name>
<keyword evidence="3" id="KW-1185">Reference proteome</keyword>